<feature type="compositionally biased region" description="Polar residues" evidence="2">
    <location>
        <begin position="83"/>
        <end position="107"/>
    </location>
</feature>
<keyword evidence="1" id="KW-0175">Coiled coil</keyword>
<feature type="region of interest" description="Disordered" evidence="2">
    <location>
        <begin position="727"/>
        <end position="747"/>
    </location>
</feature>
<organism evidence="3 4">
    <name type="scientific">Tritrichomonas musculus</name>
    <dbReference type="NCBI Taxonomy" id="1915356"/>
    <lineage>
        <taxon>Eukaryota</taxon>
        <taxon>Metamonada</taxon>
        <taxon>Parabasalia</taxon>
        <taxon>Tritrichomonadida</taxon>
        <taxon>Tritrichomonadidae</taxon>
        <taxon>Tritrichomonas</taxon>
    </lineage>
</organism>
<comment type="caution">
    <text evidence="3">The sequence shown here is derived from an EMBL/GenBank/DDBJ whole genome shotgun (WGS) entry which is preliminary data.</text>
</comment>
<dbReference type="Proteomes" id="UP001470230">
    <property type="component" value="Unassembled WGS sequence"/>
</dbReference>
<protein>
    <recommendedName>
        <fullName evidence="5">Viral A-type inclusion protein</fullName>
    </recommendedName>
</protein>
<feature type="compositionally biased region" description="Basic and acidic residues" evidence="2">
    <location>
        <begin position="727"/>
        <end position="738"/>
    </location>
</feature>
<evidence type="ECO:0000256" key="1">
    <source>
        <dbReference type="SAM" id="Coils"/>
    </source>
</evidence>
<evidence type="ECO:0000256" key="2">
    <source>
        <dbReference type="SAM" id="MobiDB-lite"/>
    </source>
</evidence>
<keyword evidence="4" id="KW-1185">Reference proteome</keyword>
<sequence>MSTQRPIKSPKKPILVAKTTKVNSTKSSHGLTSMSPRSNKPKNVPTSPRTDVPAIVPQRERQLGVMQEIKSSQGLESPRSPRNIGSSRNYSPRNNSKPLSPTQSGQTPPKKESEESLKKQIRDLSRINFQQTQLIKKFHSELVRAELVTGNKAPISSPSESTSQNANLGSRLEYIIENYINQDKKLKSPGGAPNENQPDNQLNDERALQADEICKKELGENYSTDKLKEILQQKQVSHDENSVVTRDANISFANDMDTQLGNSVRGIFNENDNDDIVNKVKQFKGFAESVRGIFNQDDNDEAILRTIQSNKDSANDNSTVAELSSQIQQLSGNTETPNGPVDENEIVQNLNKLHKQELDDKDSQICQLSKDNEDLKNQIESKDNEIQNLNLTLDNNNKDRTQEKENLERQLHQKAEELENAYKQIEQKGLETDQQRRDRELSSSIREIFTNDPDENIPGYIRKDIHLASSIRGIYQSGDDPYMIDDIRQARSNQGQIDNLRNELNEKQRALDQKNGEFNEHIQSHQSKVDELQNQINNLQNELNEKQRALDQKNGEFNEHIQSHQSKVDELQNQINNLQNELNEKQRALDQKNGEFNEHIQSHQSKVDELQNQINNLQNELNEKQRALDQKNGEFDELQNQIKNLQNEVSKKESQNNELQNTIGDKERQLNDLKQLCSNSNDLGNEVVRLKEEIETKNKEIEIKSNEIQELKNFEDEANQLREELSRLKGENDQKENELNEDIQSKQNEIDEMNKKLQQQENEIKEIKTKLEQKQKEIDGYNDREDQKNKKIAKLEEDLHVSLQKQEELQSKLDKILTQGNIGLDEFTQGQLNEVTQKHNDSQEQSNTANQELEKIKNELVDSQNQLRIATETNENVIKINKEEYDKLQSKLQEFIENADKAKDQATKAAHRIDSLLKENNELRREKEEFISDQENSSITFKRENEETVNFANQVRALFDKNDDSNLDHYSSLRDNDKEIIELIKHLKAPRKSQNLYEEVGRLFHKDASEEQIKEHAQRVAEAAKEFHDLPLSKDALNDLFKEASGKDLNNLVEQMRNDPNESIRKNAEILSNALKDSRMTTEAEGMIATTLAMFLEQMGNAQQ</sequence>
<gene>
    <name evidence="3" type="ORF">M9Y10_013027</name>
</gene>
<feature type="region of interest" description="Disordered" evidence="2">
    <location>
        <begin position="1"/>
        <end position="119"/>
    </location>
</feature>
<feature type="compositionally biased region" description="Polar residues" evidence="2">
    <location>
        <begin position="20"/>
        <end position="38"/>
    </location>
</feature>
<reference evidence="3 4" key="1">
    <citation type="submission" date="2024-04" db="EMBL/GenBank/DDBJ databases">
        <title>Tritrichomonas musculus Genome.</title>
        <authorList>
            <person name="Alves-Ferreira E."/>
            <person name="Grigg M."/>
            <person name="Lorenzi H."/>
            <person name="Galac M."/>
        </authorList>
    </citation>
    <scope>NUCLEOTIDE SEQUENCE [LARGE SCALE GENOMIC DNA]</scope>
    <source>
        <strain evidence="3 4">EAF2021</strain>
    </source>
</reference>
<evidence type="ECO:0008006" key="5">
    <source>
        <dbReference type="Google" id="ProtNLM"/>
    </source>
</evidence>
<name>A0ABR2I7B1_9EUKA</name>
<accession>A0ABR2I7B1</accession>
<proteinExistence type="predicted"/>
<dbReference type="PANTHER" id="PTHR43941:SF1">
    <property type="entry name" value="STRUCTURAL MAINTENANCE OF CHROMOSOMES PROTEIN 2"/>
    <property type="match status" value="1"/>
</dbReference>
<dbReference type="PANTHER" id="PTHR43941">
    <property type="entry name" value="STRUCTURAL MAINTENANCE OF CHROMOSOMES PROTEIN 2"/>
    <property type="match status" value="1"/>
</dbReference>
<dbReference type="Gene3D" id="1.10.287.1490">
    <property type="match status" value="1"/>
</dbReference>
<dbReference type="Gene3D" id="1.20.5.340">
    <property type="match status" value="1"/>
</dbReference>
<dbReference type="EMBL" id="JAPFFF010000019">
    <property type="protein sequence ID" value="KAK8857928.1"/>
    <property type="molecule type" value="Genomic_DNA"/>
</dbReference>
<evidence type="ECO:0000313" key="3">
    <source>
        <dbReference type="EMBL" id="KAK8857928.1"/>
    </source>
</evidence>
<feature type="coiled-coil region" evidence="1">
    <location>
        <begin position="372"/>
        <end position="435"/>
    </location>
</feature>
<evidence type="ECO:0000313" key="4">
    <source>
        <dbReference type="Proteomes" id="UP001470230"/>
    </source>
</evidence>
<dbReference type="SUPFAM" id="SSF57997">
    <property type="entry name" value="Tropomyosin"/>
    <property type="match status" value="1"/>
</dbReference>
<feature type="compositionally biased region" description="Basic and acidic residues" evidence="2">
    <location>
        <begin position="109"/>
        <end position="119"/>
    </location>
</feature>